<dbReference type="InterPro" id="IPR036640">
    <property type="entry name" value="ABC1_TM_sf"/>
</dbReference>
<name>A0ABR5Y7X5_9SPHN</name>
<accession>A0ABR5Y7X5</accession>
<dbReference type="PANTHER" id="PTHR43394:SF4">
    <property type="entry name" value="TOXIN SECRETION ABC TRANSPORTER ATP-BINDING PROTEIN"/>
    <property type="match status" value="1"/>
</dbReference>
<keyword evidence="4 5" id="KW-0472">Membrane</keyword>
<keyword evidence="3 5" id="KW-1133">Transmembrane helix</keyword>
<dbReference type="GO" id="GO:0005524">
    <property type="term" value="F:ATP binding"/>
    <property type="evidence" value="ECO:0007669"/>
    <property type="project" value="UniProtKB-KW"/>
</dbReference>
<evidence type="ECO:0000256" key="3">
    <source>
        <dbReference type="ARBA" id="ARBA00022989"/>
    </source>
</evidence>
<feature type="transmembrane region" description="Helical" evidence="5">
    <location>
        <begin position="136"/>
        <end position="158"/>
    </location>
</feature>
<keyword evidence="7" id="KW-0547">Nucleotide-binding</keyword>
<dbReference type="InterPro" id="IPR027417">
    <property type="entry name" value="P-loop_NTPase"/>
</dbReference>
<dbReference type="Gene3D" id="1.20.1560.10">
    <property type="entry name" value="ABC transporter type 1, transmembrane domain"/>
    <property type="match status" value="1"/>
</dbReference>
<dbReference type="InterPro" id="IPR039421">
    <property type="entry name" value="Type_1_exporter"/>
</dbReference>
<evidence type="ECO:0000259" key="6">
    <source>
        <dbReference type="PROSITE" id="PS50929"/>
    </source>
</evidence>
<evidence type="ECO:0000256" key="4">
    <source>
        <dbReference type="ARBA" id="ARBA00023136"/>
    </source>
</evidence>
<organism evidence="7 8">
    <name type="scientific">Sphingomonas hankookensis</name>
    <dbReference type="NCBI Taxonomy" id="563996"/>
    <lineage>
        <taxon>Bacteria</taxon>
        <taxon>Pseudomonadati</taxon>
        <taxon>Pseudomonadota</taxon>
        <taxon>Alphaproteobacteria</taxon>
        <taxon>Sphingomonadales</taxon>
        <taxon>Sphingomonadaceae</taxon>
        <taxon>Sphingomonas</taxon>
    </lineage>
</organism>
<dbReference type="Gene3D" id="3.40.50.300">
    <property type="entry name" value="P-loop containing nucleotide triphosphate hydrolases"/>
    <property type="match status" value="1"/>
</dbReference>
<dbReference type="Pfam" id="PF00005">
    <property type="entry name" value="ABC_tran"/>
    <property type="match status" value="1"/>
</dbReference>
<keyword evidence="2 5" id="KW-0812">Transmembrane</keyword>
<dbReference type="PROSITE" id="PS50929">
    <property type="entry name" value="ABC_TM1F"/>
    <property type="match status" value="1"/>
</dbReference>
<feature type="transmembrane region" description="Helical" evidence="5">
    <location>
        <begin position="250"/>
        <end position="273"/>
    </location>
</feature>
<dbReference type="EMBL" id="LQQO01000062">
    <property type="protein sequence ID" value="KZE08658.1"/>
    <property type="molecule type" value="Genomic_DNA"/>
</dbReference>
<comment type="caution">
    <text evidence="7">The sequence shown here is derived from an EMBL/GenBank/DDBJ whole genome shotgun (WGS) entry which is preliminary data.</text>
</comment>
<reference evidence="8" key="1">
    <citation type="submission" date="2016-01" db="EMBL/GenBank/DDBJ databases">
        <title>Draft genome of Chromobacterium sp. F49.</title>
        <authorList>
            <person name="Hong K.W."/>
        </authorList>
    </citation>
    <scope>NUCLEOTIDE SEQUENCE [LARGE SCALE GENOMIC DNA]</scope>
    <source>
        <strain evidence="8">CN3</strain>
    </source>
</reference>
<evidence type="ECO:0000256" key="1">
    <source>
        <dbReference type="ARBA" id="ARBA00004651"/>
    </source>
</evidence>
<dbReference type="RefSeq" id="WP_066693993.1">
    <property type="nucleotide sequence ID" value="NZ_CP117028.1"/>
</dbReference>
<comment type="subcellular location">
    <subcellularLocation>
        <location evidence="1">Cell membrane</location>
        <topology evidence="1">Multi-pass membrane protein</topology>
    </subcellularLocation>
</comment>
<evidence type="ECO:0000313" key="8">
    <source>
        <dbReference type="Proteomes" id="UP000076609"/>
    </source>
</evidence>
<proteinExistence type="predicted"/>
<dbReference type="PANTHER" id="PTHR43394">
    <property type="entry name" value="ATP-DEPENDENT PERMEASE MDL1, MITOCHONDRIAL"/>
    <property type="match status" value="1"/>
</dbReference>
<dbReference type="InterPro" id="IPR011527">
    <property type="entry name" value="ABC1_TM_dom"/>
</dbReference>
<keyword evidence="7" id="KW-0067">ATP-binding</keyword>
<dbReference type="Pfam" id="PF00664">
    <property type="entry name" value="ABC_membrane"/>
    <property type="match status" value="1"/>
</dbReference>
<dbReference type="Proteomes" id="UP000076609">
    <property type="component" value="Unassembled WGS sequence"/>
</dbReference>
<feature type="transmembrane region" description="Helical" evidence="5">
    <location>
        <begin position="63"/>
        <end position="87"/>
    </location>
</feature>
<evidence type="ECO:0000256" key="2">
    <source>
        <dbReference type="ARBA" id="ARBA00022692"/>
    </source>
</evidence>
<dbReference type="SUPFAM" id="SSF52540">
    <property type="entry name" value="P-loop containing nucleoside triphosphate hydrolases"/>
    <property type="match status" value="1"/>
</dbReference>
<evidence type="ECO:0000256" key="5">
    <source>
        <dbReference type="SAM" id="Phobius"/>
    </source>
</evidence>
<dbReference type="SUPFAM" id="SSF90123">
    <property type="entry name" value="ABC transporter transmembrane region"/>
    <property type="match status" value="1"/>
</dbReference>
<feature type="domain" description="ABC transmembrane type-1" evidence="6">
    <location>
        <begin position="28"/>
        <end position="308"/>
    </location>
</feature>
<gene>
    <name evidence="7" type="ORF">AVT10_07640</name>
</gene>
<keyword evidence="8" id="KW-1185">Reference proteome</keyword>
<feature type="transmembrane region" description="Helical" evidence="5">
    <location>
        <begin position="30"/>
        <end position="51"/>
    </location>
</feature>
<evidence type="ECO:0000313" key="7">
    <source>
        <dbReference type="EMBL" id="KZE08658.1"/>
    </source>
</evidence>
<sequence>MAAKRLGFRDAAGWLAQIIGPDAAYVRLGLVYTVAISLLALATPISVQLLINSVANTAMPAPLWALSGVLLVLLLLVAALSALRVWIMAAFERRVFARVVAEVTLRAVHAQDPFFADANRGDLFNRFFDLVVVQKAIPSLVIGAFTIVLQAAVGLTITSFYHPFFLAFNAVLVGTVVLIWLLWQSGAITGAVALSHAKHNTARWLESVGGSNGFYKSSRHLAFAMDRSEAVTATYVGAHRKYFRYQFTQTIAFLLVYAFASAALLLLGGTLILRGQLSLGQLVAAELILSGVFYGISQLGWYLDTFYDLTASSEELSLLFAIPQEPDQRGEGGPRDGAVRMTGLVLDGAHYDLSLSAGEQLVVVAEPGSERRLALLLKRHVHPERGLIRVGGADLGALDMYQLRSDVTVLDRATIVDVTIRDYLRLATGGQGERALEAGEALATVGLERRLASLPQGLDTPLGASGYPLSIGETMALKLANALLVRPKLLLLGQLFDLLPPERLRAALAELQRHGTTVLLFTGRPEDMALDGYLHLGTDEQRRFASLDELRATLAQEGGDDASA</sequence>
<dbReference type="InterPro" id="IPR003439">
    <property type="entry name" value="ABC_transporter-like_ATP-bd"/>
</dbReference>
<protein>
    <submittedName>
        <fullName evidence="7">ABC transporter ATP-binding protein</fullName>
    </submittedName>
</protein>